<dbReference type="RefSeq" id="WP_046276746.1">
    <property type="nucleotide sequence ID" value="NZ_LATL02000252.1"/>
</dbReference>
<protein>
    <submittedName>
        <fullName evidence="1">Uncharacterized protein</fullName>
    </submittedName>
</protein>
<dbReference type="AlphaFoldDB" id="A0A0F5YM80"/>
<reference evidence="1 2" key="1">
    <citation type="submission" date="2015-06" db="EMBL/GenBank/DDBJ databases">
        <title>Draft genome assembly of filamentous brackish cyanobacterium Limnoraphis robusta strain CS-951.</title>
        <authorList>
            <person name="Willis A."/>
            <person name="Parks M."/>
            <person name="Burford M.A."/>
        </authorList>
    </citation>
    <scope>NUCLEOTIDE SEQUENCE [LARGE SCALE GENOMIC DNA]</scope>
    <source>
        <strain evidence="1 2">CS-951</strain>
    </source>
</reference>
<dbReference type="Pfam" id="PF13671">
    <property type="entry name" value="AAA_33"/>
    <property type="match status" value="1"/>
</dbReference>
<sequence length="686" mass="78986">MNNRQLCHIMVGVPGAGKSTFAGKLSALTGCKIIANDDIRLQLYGDETIQGNWDEIEAEIFRQIEESLAIRKPIIYDATNARRAWRMGLLMKLSQQLTMEIRWMAWYLQTPLDVCLQRNQQRLRTVPEQIITQFYQALQSFPPVTAEGFVKVVSLKDSEFDRHFVEETINSLSRNCINRQNRTQNSTVHFHSYSHLLNFDRLLHLISLFIHYPGLGNLQETHPEQLQEILGTVPVFSDSLAEITEVMKQVKGDIYADREALAYDLKWLQTNDLIGEEGLLEFREPHPIQVELSDFTGTTHAYSDLKPFKRLMTTIRLILTKPFLQNQGQGSLRTLAQAIFEELETEGDCYNKLRKDIENILKPFNILPSFSLKAGYFAGTGILSALELKQVFSVLQTQANSIQDPISLEIYETFKERMAFSGLLAEKPYPARAIAHRLMIDERLLHESTLYRKIKQVEEAIANCDLLEVSRLKGRGKFPGDIEGMLLIWPLQIVFHHSAWYLGYEQEGGTEAGLLRFERLDRLAWGIPQQKSRSLEVQELALKRLHQLLDASVGMFLGNHVREQQQFLSKTERKSVEVTVELWFNDAIYPFICEKTKRFPKAKMKMSPPQTGSLNVSKSRLFSLQKTKDPQFPNQLQATFPRWCLNDIDLNRWIVGFGGHVKVIQPPELILKIQTMGEQIYRIYNP</sequence>
<dbReference type="Gene3D" id="3.40.50.300">
    <property type="entry name" value="P-loop containing nucleotide triphosphate hydrolases"/>
    <property type="match status" value="1"/>
</dbReference>
<dbReference type="OrthoDB" id="484613at2"/>
<dbReference type="Proteomes" id="UP000033607">
    <property type="component" value="Unassembled WGS sequence"/>
</dbReference>
<evidence type="ECO:0000313" key="2">
    <source>
        <dbReference type="Proteomes" id="UP000033607"/>
    </source>
</evidence>
<dbReference type="SUPFAM" id="SSF52540">
    <property type="entry name" value="P-loop containing nucleoside triphosphate hydrolases"/>
    <property type="match status" value="1"/>
</dbReference>
<gene>
    <name evidence="1" type="ORF">WN50_01590</name>
</gene>
<dbReference type="InterPro" id="IPR027417">
    <property type="entry name" value="P-loop_NTPase"/>
</dbReference>
<dbReference type="EMBL" id="LATL02000252">
    <property type="protein sequence ID" value="KKD39752.1"/>
    <property type="molecule type" value="Genomic_DNA"/>
</dbReference>
<dbReference type="PATRIC" id="fig|1637645.4.peg.4945"/>
<accession>A0A0F5YM80</accession>
<proteinExistence type="predicted"/>
<organism evidence="1 2">
    <name type="scientific">Limnoraphis robusta CS-951</name>
    <dbReference type="NCBI Taxonomy" id="1637645"/>
    <lineage>
        <taxon>Bacteria</taxon>
        <taxon>Bacillati</taxon>
        <taxon>Cyanobacteriota</taxon>
        <taxon>Cyanophyceae</taxon>
        <taxon>Oscillatoriophycideae</taxon>
        <taxon>Oscillatoriales</taxon>
        <taxon>Sirenicapillariaceae</taxon>
        <taxon>Limnoraphis</taxon>
    </lineage>
</organism>
<name>A0A0F5YM80_9CYAN</name>
<comment type="caution">
    <text evidence="1">The sequence shown here is derived from an EMBL/GenBank/DDBJ whole genome shotgun (WGS) entry which is preliminary data.</text>
</comment>
<evidence type="ECO:0000313" key="1">
    <source>
        <dbReference type="EMBL" id="KKD39752.1"/>
    </source>
</evidence>